<proteinExistence type="predicted"/>
<dbReference type="GO" id="GO:0016811">
    <property type="term" value="F:hydrolase activity, acting on carbon-nitrogen (but not peptide) bonds, in linear amides"/>
    <property type="evidence" value="ECO:0007669"/>
    <property type="project" value="InterPro"/>
</dbReference>
<dbReference type="AlphaFoldDB" id="A0A5C4JA94"/>
<reference evidence="1 2" key="1">
    <citation type="submission" date="2019-05" db="EMBL/GenBank/DDBJ databases">
        <title>Draft genome sequence of Actinomadura sp. 14C53.</title>
        <authorList>
            <person name="Saricaoglu S."/>
            <person name="Isik K."/>
        </authorList>
    </citation>
    <scope>NUCLEOTIDE SEQUENCE [LARGE SCALE GENOMIC DNA]</scope>
    <source>
        <strain evidence="1 2">14C53</strain>
    </source>
</reference>
<evidence type="ECO:0000313" key="1">
    <source>
        <dbReference type="EMBL" id="TMQ97925.1"/>
    </source>
</evidence>
<gene>
    <name evidence="1" type="ORF">ETD83_19580</name>
</gene>
<dbReference type="SUPFAM" id="SSF141130">
    <property type="entry name" value="Acetamidase/Formamidase-like"/>
    <property type="match status" value="1"/>
</dbReference>
<dbReference type="Proteomes" id="UP000309174">
    <property type="component" value="Unassembled WGS sequence"/>
</dbReference>
<dbReference type="RefSeq" id="WP_138646585.1">
    <property type="nucleotide sequence ID" value="NZ_VCKW01000096.1"/>
</dbReference>
<accession>A0A5C4JA94</accession>
<evidence type="ECO:0000313" key="2">
    <source>
        <dbReference type="Proteomes" id="UP000309174"/>
    </source>
</evidence>
<organism evidence="1 2">
    <name type="scientific">Actinomadura soli</name>
    <dbReference type="NCBI Taxonomy" id="2508997"/>
    <lineage>
        <taxon>Bacteria</taxon>
        <taxon>Bacillati</taxon>
        <taxon>Actinomycetota</taxon>
        <taxon>Actinomycetes</taxon>
        <taxon>Streptosporangiales</taxon>
        <taxon>Thermomonosporaceae</taxon>
        <taxon>Actinomadura</taxon>
    </lineage>
</organism>
<protein>
    <submittedName>
        <fullName evidence="1">Acetamidase</fullName>
    </submittedName>
</protein>
<sequence length="302" mass="30985">MHFRRTSAHHAWDNAIPPIATVAPGDELTVETAEASGGQLGAGSGTAEVAALDFGRVNPVTGPFRVEGAAPGDALVIDVLGLETGDWGWTACIPGFGLLADDFPDAHLRVSKISGGFAEPLPGLRVPVVPMIGTIGVAPPEPGPHSIVPPRRWGGNMDIRHIGPGARLVLPVGVDGALLSLGDAHAAMGDGEVCGTGIETDGVVRLRVDVRKGAAPSTPMVETHPRSHRTGAALATTGVGPDLMQAAKDAARALIDEIAARTGLAPVDAYLLASIAADLKISEVVDVPNWIVSAHLELSYLS</sequence>
<keyword evidence="2" id="KW-1185">Reference proteome</keyword>
<dbReference type="EMBL" id="VCKW01000096">
    <property type="protein sequence ID" value="TMQ97925.1"/>
    <property type="molecule type" value="Genomic_DNA"/>
</dbReference>
<dbReference type="PANTHER" id="PTHR31891">
    <property type="entry name" value="FORMAMIDASE C869.04-RELATED"/>
    <property type="match status" value="1"/>
</dbReference>
<dbReference type="Gene3D" id="2.60.120.580">
    <property type="entry name" value="Acetamidase/Formamidase-like domains"/>
    <property type="match status" value="2"/>
</dbReference>
<dbReference type="OrthoDB" id="9785236at2"/>
<dbReference type="Gene3D" id="3.10.28.20">
    <property type="entry name" value="Acetamidase/Formamidase-like domains"/>
    <property type="match status" value="1"/>
</dbReference>
<comment type="caution">
    <text evidence="1">The sequence shown here is derived from an EMBL/GenBank/DDBJ whole genome shotgun (WGS) entry which is preliminary data.</text>
</comment>
<dbReference type="InterPro" id="IPR004304">
    <property type="entry name" value="FmdA_AmdA"/>
</dbReference>
<dbReference type="Pfam" id="PF03069">
    <property type="entry name" value="FmdA_AmdA"/>
    <property type="match status" value="2"/>
</dbReference>
<name>A0A5C4JA94_9ACTN</name>
<dbReference type="PANTHER" id="PTHR31891:SF1">
    <property type="entry name" value="FORMAMIDASE C869.04-RELATED"/>
    <property type="match status" value="1"/>
</dbReference>